<dbReference type="Gene3D" id="3.40.50.300">
    <property type="entry name" value="P-loop containing nucleotide triphosphate hydrolases"/>
    <property type="match status" value="1"/>
</dbReference>
<keyword evidence="7 11" id="KW-0418">Kinase</keyword>
<keyword evidence="11" id="KW-0460">Magnesium</keyword>
<evidence type="ECO:0000256" key="4">
    <source>
        <dbReference type="ARBA" id="ARBA00022605"/>
    </source>
</evidence>
<feature type="binding site" evidence="11">
    <location>
        <position position="137"/>
    </location>
    <ligand>
        <name>substrate</name>
    </ligand>
</feature>
<dbReference type="Pfam" id="PF01202">
    <property type="entry name" value="SKI"/>
    <property type="match status" value="1"/>
</dbReference>
<dbReference type="InterPro" id="IPR027417">
    <property type="entry name" value="P-loop_NTPase"/>
</dbReference>
<comment type="catalytic activity">
    <reaction evidence="10 11">
        <text>shikimate + ATP = 3-phosphoshikimate + ADP + H(+)</text>
        <dbReference type="Rhea" id="RHEA:13121"/>
        <dbReference type="ChEBI" id="CHEBI:15378"/>
        <dbReference type="ChEBI" id="CHEBI:30616"/>
        <dbReference type="ChEBI" id="CHEBI:36208"/>
        <dbReference type="ChEBI" id="CHEBI:145989"/>
        <dbReference type="ChEBI" id="CHEBI:456216"/>
        <dbReference type="EC" id="2.7.1.71"/>
    </reaction>
</comment>
<keyword evidence="4 11" id="KW-0028">Amino-acid biosynthesis</keyword>
<dbReference type="PRINTS" id="PR01100">
    <property type="entry name" value="SHIKIMTKNASE"/>
</dbReference>
<keyword evidence="13" id="KW-1185">Reference proteome</keyword>
<dbReference type="InterPro" id="IPR023000">
    <property type="entry name" value="Shikimate_kinase_CS"/>
</dbReference>
<accession>A0A7W4V556</accession>
<comment type="caution">
    <text evidence="12">The sequence shown here is derived from an EMBL/GenBank/DDBJ whole genome shotgun (WGS) entry which is preliminary data.</text>
</comment>
<dbReference type="UniPathway" id="UPA00053">
    <property type="reaction ID" value="UER00088"/>
</dbReference>
<dbReference type="GO" id="GO:0005829">
    <property type="term" value="C:cytosol"/>
    <property type="evidence" value="ECO:0007669"/>
    <property type="project" value="TreeGrafter"/>
</dbReference>
<name>A0A7W4V556_9MICO</name>
<reference evidence="12 13" key="1">
    <citation type="submission" date="2020-08" db="EMBL/GenBank/DDBJ databases">
        <title>Sequencing the genomes of 1000 actinobacteria strains.</title>
        <authorList>
            <person name="Klenk H.-P."/>
        </authorList>
    </citation>
    <scope>NUCLEOTIDE SEQUENCE [LARGE SCALE GENOMIC DNA]</scope>
    <source>
        <strain evidence="12 13">DSM 27099</strain>
    </source>
</reference>
<organism evidence="12 13">
    <name type="scientific">Microbacterium endophyticum</name>
    <dbReference type="NCBI Taxonomy" id="1526412"/>
    <lineage>
        <taxon>Bacteria</taxon>
        <taxon>Bacillati</taxon>
        <taxon>Actinomycetota</taxon>
        <taxon>Actinomycetes</taxon>
        <taxon>Micrococcales</taxon>
        <taxon>Microbacteriaceae</taxon>
        <taxon>Microbacterium</taxon>
    </lineage>
</organism>
<dbReference type="SUPFAM" id="SSF52540">
    <property type="entry name" value="P-loop containing nucleoside triphosphate hydrolases"/>
    <property type="match status" value="1"/>
</dbReference>
<comment type="similarity">
    <text evidence="2 11">Belongs to the shikimate kinase family.</text>
</comment>
<feature type="binding site" evidence="11">
    <location>
        <position position="20"/>
    </location>
    <ligand>
        <name>Mg(2+)</name>
        <dbReference type="ChEBI" id="CHEBI:18420"/>
    </ligand>
</feature>
<dbReference type="HAMAP" id="MF_00109">
    <property type="entry name" value="Shikimate_kinase"/>
    <property type="match status" value="1"/>
</dbReference>
<dbReference type="GO" id="GO:0009423">
    <property type="term" value="P:chorismate biosynthetic process"/>
    <property type="evidence" value="ECO:0007669"/>
    <property type="project" value="UniProtKB-UniRule"/>
</dbReference>
<dbReference type="RefSeq" id="WP_165138183.1">
    <property type="nucleotide sequence ID" value="NZ_CP049255.1"/>
</dbReference>
<evidence type="ECO:0000256" key="3">
    <source>
        <dbReference type="ARBA" id="ARBA00012154"/>
    </source>
</evidence>
<dbReference type="GO" id="GO:0008652">
    <property type="term" value="P:amino acid biosynthetic process"/>
    <property type="evidence" value="ECO:0007669"/>
    <property type="project" value="UniProtKB-KW"/>
</dbReference>
<comment type="subcellular location">
    <subcellularLocation>
        <location evidence="11">Cytoplasm</location>
    </subcellularLocation>
</comment>
<comment type="function">
    <text evidence="11">Catalyzes the specific phosphorylation of the 3-hydroxyl group of shikimic acid using ATP as a cosubstrate.</text>
</comment>
<feature type="binding site" evidence="11">
    <location>
        <position position="38"/>
    </location>
    <ligand>
        <name>substrate</name>
    </ligand>
</feature>
<evidence type="ECO:0000256" key="2">
    <source>
        <dbReference type="ARBA" id="ARBA00006997"/>
    </source>
</evidence>
<keyword evidence="11" id="KW-0963">Cytoplasm</keyword>
<evidence type="ECO:0000256" key="7">
    <source>
        <dbReference type="ARBA" id="ARBA00022777"/>
    </source>
</evidence>
<feature type="binding site" evidence="11">
    <location>
        <position position="82"/>
    </location>
    <ligand>
        <name>substrate</name>
    </ligand>
</feature>
<keyword evidence="9 11" id="KW-0057">Aromatic amino acid biosynthesis</keyword>
<feature type="binding site" evidence="11">
    <location>
        <position position="118"/>
    </location>
    <ligand>
        <name>ATP</name>
        <dbReference type="ChEBI" id="CHEBI:30616"/>
    </ligand>
</feature>
<dbReference type="AlphaFoldDB" id="A0A7W4V556"/>
<proteinExistence type="inferred from homology"/>
<comment type="cofactor">
    <cofactor evidence="11">
        <name>Mg(2+)</name>
        <dbReference type="ChEBI" id="CHEBI:18420"/>
    </cofactor>
    <text evidence="11">Binds 1 Mg(2+) ion per subunit.</text>
</comment>
<dbReference type="PROSITE" id="PS01128">
    <property type="entry name" value="SHIKIMATE_KINASE"/>
    <property type="match status" value="1"/>
</dbReference>
<evidence type="ECO:0000256" key="8">
    <source>
        <dbReference type="ARBA" id="ARBA00022840"/>
    </source>
</evidence>
<evidence type="ECO:0000313" key="12">
    <source>
        <dbReference type="EMBL" id="MBB2977022.1"/>
    </source>
</evidence>
<protein>
    <recommendedName>
        <fullName evidence="3 11">Shikimate kinase</fullName>
        <shortName evidence="11">SK</shortName>
        <ecNumber evidence="3 11">2.7.1.71</ecNumber>
    </recommendedName>
</protein>
<dbReference type="InterPro" id="IPR000623">
    <property type="entry name" value="Shikimate_kinase/TSH1"/>
</dbReference>
<dbReference type="EMBL" id="JACHWQ010000010">
    <property type="protein sequence ID" value="MBB2977022.1"/>
    <property type="molecule type" value="Genomic_DNA"/>
</dbReference>
<dbReference type="GO" id="GO:0009073">
    <property type="term" value="P:aromatic amino acid family biosynthetic process"/>
    <property type="evidence" value="ECO:0007669"/>
    <property type="project" value="UniProtKB-KW"/>
</dbReference>
<comment type="subunit">
    <text evidence="11">Monomer.</text>
</comment>
<gene>
    <name evidence="11" type="primary">aroK</name>
    <name evidence="12" type="ORF">FHX49_002614</name>
</gene>
<evidence type="ECO:0000256" key="5">
    <source>
        <dbReference type="ARBA" id="ARBA00022679"/>
    </source>
</evidence>
<evidence type="ECO:0000313" key="13">
    <source>
        <dbReference type="Proteomes" id="UP000529310"/>
    </source>
</evidence>
<dbReference type="Proteomes" id="UP000529310">
    <property type="component" value="Unassembled WGS sequence"/>
</dbReference>
<keyword evidence="6 11" id="KW-0547">Nucleotide-binding</keyword>
<keyword evidence="5 11" id="KW-0808">Transferase</keyword>
<dbReference type="GO" id="GO:0004765">
    <property type="term" value="F:shikimate kinase activity"/>
    <property type="evidence" value="ECO:0007669"/>
    <property type="project" value="UniProtKB-UniRule"/>
</dbReference>
<evidence type="ECO:0000256" key="1">
    <source>
        <dbReference type="ARBA" id="ARBA00004842"/>
    </source>
</evidence>
<dbReference type="CDD" id="cd00464">
    <property type="entry name" value="SK"/>
    <property type="match status" value="1"/>
</dbReference>
<sequence length="177" mass="19115">MIAPESRSLVLVGPMGAGKTSVGRRVARALGERFVDTDKSVIREHGAIAEIFSQQGERHFRELERAAVIDALSHGGVIALGGGAVLDPSTRSDLGAHRVVFLTVNAKIVASRIASDDRPLLSGEDPLARWQKIYRERLPLYEEVADATFDTSAGPLAHAVAAIVDWAKHDDNRLENS</sequence>
<evidence type="ECO:0000256" key="11">
    <source>
        <dbReference type="HAMAP-Rule" id="MF_00109"/>
    </source>
</evidence>
<feature type="binding site" evidence="11">
    <location>
        <begin position="16"/>
        <end position="21"/>
    </location>
    <ligand>
        <name>ATP</name>
        <dbReference type="ChEBI" id="CHEBI:30616"/>
    </ligand>
</feature>
<keyword evidence="11" id="KW-0479">Metal-binding</keyword>
<keyword evidence="8 11" id="KW-0067">ATP-binding</keyword>
<evidence type="ECO:0000256" key="6">
    <source>
        <dbReference type="ARBA" id="ARBA00022741"/>
    </source>
</evidence>
<evidence type="ECO:0000256" key="9">
    <source>
        <dbReference type="ARBA" id="ARBA00023141"/>
    </source>
</evidence>
<comment type="caution">
    <text evidence="11">Lacks conserved residue(s) required for the propagation of feature annotation.</text>
</comment>
<dbReference type="EC" id="2.7.1.71" evidence="3 11"/>
<feature type="binding site" evidence="11">
    <location>
        <position position="61"/>
    </location>
    <ligand>
        <name>substrate</name>
    </ligand>
</feature>
<comment type="pathway">
    <text evidence="1 11">Metabolic intermediate biosynthesis; chorismate biosynthesis; chorismate from D-erythrose 4-phosphate and phosphoenolpyruvate: step 5/7.</text>
</comment>
<dbReference type="GO" id="GO:0005524">
    <property type="term" value="F:ATP binding"/>
    <property type="evidence" value="ECO:0007669"/>
    <property type="project" value="UniProtKB-UniRule"/>
</dbReference>
<evidence type="ECO:0000256" key="10">
    <source>
        <dbReference type="ARBA" id="ARBA00048567"/>
    </source>
</evidence>
<dbReference type="GO" id="GO:0000287">
    <property type="term" value="F:magnesium ion binding"/>
    <property type="evidence" value="ECO:0007669"/>
    <property type="project" value="UniProtKB-UniRule"/>
</dbReference>
<dbReference type="PANTHER" id="PTHR21087">
    <property type="entry name" value="SHIKIMATE KINASE"/>
    <property type="match status" value="1"/>
</dbReference>
<dbReference type="InterPro" id="IPR031322">
    <property type="entry name" value="Shikimate/glucono_kinase"/>
</dbReference>
<dbReference type="PANTHER" id="PTHR21087:SF16">
    <property type="entry name" value="SHIKIMATE KINASE 1, CHLOROPLASTIC"/>
    <property type="match status" value="1"/>
</dbReference>